<accession>A0A124G9B2</accession>
<comment type="caution">
    <text evidence="1">The sequence shown here is derived from an EMBL/GenBank/DDBJ whole genome shotgun (WGS) entry which is preliminary data.</text>
</comment>
<protein>
    <submittedName>
        <fullName evidence="1">Uncharacterized protein</fullName>
    </submittedName>
</protein>
<sequence length="104" mass="11576">MPTTSYTKQEFFELLTDLNRLTVKQRRLVEALLLDAVQKAEAIGDEVRFVLEAPDVPGFADGVFDMAPQFERAFAEGPLPEERRARVAKVGNVVISVDLGNLDL</sequence>
<keyword evidence="2" id="KW-1185">Reference proteome</keyword>
<proteinExistence type="predicted"/>
<reference evidence="1 2" key="1">
    <citation type="submission" date="2015-10" db="EMBL/GenBank/DDBJ databases">
        <authorList>
            <person name="Gilbert D.G."/>
        </authorList>
    </citation>
    <scope>NUCLEOTIDE SEQUENCE [LARGE SCALE GENOMIC DNA]</scope>
    <source>
        <strain evidence="1 2">NRRL B-16712</strain>
    </source>
</reference>
<name>A0A124G9B2_9ACTN</name>
<dbReference type="Proteomes" id="UP000053244">
    <property type="component" value="Unassembled WGS sequence"/>
</dbReference>
<dbReference type="EMBL" id="LLZH01000289">
    <property type="protein sequence ID" value="KUL28477.1"/>
    <property type="molecule type" value="Genomic_DNA"/>
</dbReference>
<gene>
    <name evidence="1" type="ORF">ADL15_32195</name>
</gene>
<evidence type="ECO:0000313" key="2">
    <source>
        <dbReference type="Proteomes" id="UP000053244"/>
    </source>
</evidence>
<organism evidence="1 2">
    <name type="scientific">Actinoplanes awajinensis subsp. mycoplanecinus</name>
    <dbReference type="NCBI Taxonomy" id="135947"/>
    <lineage>
        <taxon>Bacteria</taxon>
        <taxon>Bacillati</taxon>
        <taxon>Actinomycetota</taxon>
        <taxon>Actinomycetes</taxon>
        <taxon>Micromonosporales</taxon>
        <taxon>Micromonosporaceae</taxon>
        <taxon>Actinoplanes</taxon>
    </lineage>
</organism>
<evidence type="ECO:0000313" key="1">
    <source>
        <dbReference type="EMBL" id="KUL28477.1"/>
    </source>
</evidence>
<dbReference type="RefSeq" id="WP_067699041.1">
    <property type="nucleotide sequence ID" value="NZ_LLZH01000289.1"/>
</dbReference>
<dbReference type="AlphaFoldDB" id="A0A124G9B2"/>